<proteinExistence type="inferred from homology"/>
<feature type="signal peptide" evidence="8">
    <location>
        <begin position="1"/>
        <end position="15"/>
    </location>
</feature>
<dbReference type="InterPro" id="IPR010308">
    <property type="entry name" value="TRP_C"/>
</dbReference>
<keyword evidence="4 8" id="KW-0732">Signal</keyword>
<feature type="transmembrane region" description="Helical" evidence="7">
    <location>
        <begin position="495"/>
        <end position="515"/>
    </location>
</feature>
<dbReference type="Pfam" id="PF06011">
    <property type="entry name" value="TRP"/>
    <property type="match status" value="1"/>
</dbReference>
<dbReference type="GO" id="GO:0016020">
    <property type="term" value="C:membrane"/>
    <property type="evidence" value="ECO:0007669"/>
    <property type="project" value="UniProtKB-SubCell"/>
</dbReference>
<feature type="transmembrane region" description="Helical" evidence="7">
    <location>
        <begin position="581"/>
        <end position="612"/>
    </location>
</feature>
<protein>
    <recommendedName>
        <fullName evidence="9">ML-like domain-containing protein</fullName>
    </recommendedName>
</protein>
<evidence type="ECO:0000256" key="7">
    <source>
        <dbReference type="SAM" id="Phobius"/>
    </source>
</evidence>
<dbReference type="InterPro" id="IPR040241">
    <property type="entry name" value="TRP_Flc/Pkd2-like"/>
</dbReference>
<gene>
    <name evidence="10" type="ORF">PACTADRAFT_23431</name>
</gene>
<evidence type="ECO:0000256" key="4">
    <source>
        <dbReference type="ARBA" id="ARBA00022729"/>
    </source>
</evidence>
<keyword evidence="11" id="KW-1185">Reference proteome</keyword>
<evidence type="ECO:0000256" key="3">
    <source>
        <dbReference type="ARBA" id="ARBA00022692"/>
    </source>
</evidence>
<accession>A0A1E4TR09</accession>
<sequence>LFLWLLVGFFGISSAERYIESSSLLTCMEDSQLTASYFDVKFTPSNNEITFDITAISTISDYVGAQVELIVYGITILTKNITLCTLDYSTLCPITSGHIEISSNYAVSSSVTDDIPSVAYTVPDLDAAIRIIVYSTSNESAPLACVEAILSNGKSVQTKYAAWPIAAVSGLGLLTSGVISIAGHSNTAAHIASNSLSLFIYFQSLAITSMMAVSRVPPIAAAWAQNFVWSMGIIRVGVIQNIANWYVQSTGGTVTSILSSEDILSISVQKRSDNAILNTIKAVNNMAKNRFLTTFSKRSTSSDLGFSDDLDLDDSDLYTTDEKSSDITSKILVLRGIQRVAYLAGIEITSFFLTGFIFFLFFGFIVLVALFAFKAIIEILIRTGAMKEGRYSEYRQHWGAVTKGCLYRLALLALPQLSVLCLWEFTERDSAGTLVIAVCMLIIVIVLLVQAAVRLIIIARNSVNLYKNPAYLLFGEPRILNRFGFLYVQFRADKYFWIIVVLVHTFLKSLFVAVIQSNGKVQAMLVCVLEIAYFAGLCWQKPYMDKRTNIYNIFIATVNVLNAIFYVFFSEIFGQPMVVSSIMAVILFVLNAVFSCVLLIFTIVTCVLAVVYKNPDTRYQPMKDDRVSFIPKAHESEKTDMELSALGATAMRGHD</sequence>
<dbReference type="GO" id="GO:0009272">
    <property type="term" value="P:fungal-type cell wall biogenesis"/>
    <property type="evidence" value="ECO:0007669"/>
    <property type="project" value="TreeGrafter"/>
</dbReference>
<feature type="transmembrane region" description="Helical" evidence="7">
    <location>
        <begin position="551"/>
        <end position="569"/>
    </location>
</feature>
<evidence type="ECO:0000256" key="1">
    <source>
        <dbReference type="ARBA" id="ARBA00004141"/>
    </source>
</evidence>
<dbReference type="PANTHER" id="PTHR31145:SF2">
    <property type="entry name" value="FLAVIN CARRIER PROTEIN 2"/>
    <property type="match status" value="1"/>
</dbReference>
<feature type="transmembrane region" description="Helical" evidence="7">
    <location>
        <begin position="406"/>
        <end position="425"/>
    </location>
</feature>
<keyword evidence="6 7" id="KW-0472">Membrane</keyword>
<dbReference type="AlphaFoldDB" id="A0A1E4TR09"/>
<feature type="non-terminal residue" evidence="10">
    <location>
        <position position="1"/>
    </location>
</feature>
<dbReference type="Pfam" id="PF14558">
    <property type="entry name" value="TRP_N"/>
    <property type="match status" value="1"/>
</dbReference>
<feature type="transmembrane region" description="Helical" evidence="7">
    <location>
        <begin position="431"/>
        <end position="457"/>
    </location>
</feature>
<comment type="similarity">
    <text evidence="2">Belongs to the transient receptor potential (TRP) ion channel family.</text>
</comment>
<dbReference type="SMART" id="SM01320">
    <property type="entry name" value="TRP_N"/>
    <property type="match status" value="1"/>
</dbReference>
<keyword evidence="5 7" id="KW-1133">Transmembrane helix</keyword>
<keyword evidence="3 7" id="KW-0812">Transmembrane</keyword>
<evidence type="ECO:0000313" key="11">
    <source>
        <dbReference type="Proteomes" id="UP000094236"/>
    </source>
</evidence>
<evidence type="ECO:0000313" key="10">
    <source>
        <dbReference type="EMBL" id="ODV94152.1"/>
    </source>
</evidence>
<dbReference type="Proteomes" id="UP000094236">
    <property type="component" value="Unassembled WGS sequence"/>
</dbReference>
<comment type="subcellular location">
    <subcellularLocation>
        <location evidence="1">Membrane</location>
        <topology evidence="1">Multi-pass membrane protein</topology>
    </subcellularLocation>
</comment>
<dbReference type="PANTHER" id="PTHR31145">
    <property type="entry name" value="INTEGRAL MEMBRANE PROTEIN (AFU_ORTHOLOGUE AFUA_7G01610)"/>
    <property type="match status" value="1"/>
</dbReference>
<organism evidence="10 11">
    <name type="scientific">Pachysolen tannophilus NRRL Y-2460</name>
    <dbReference type="NCBI Taxonomy" id="669874"/>
    <lineage>
        <taxon>Eukaryota</taxon>
        <taxon>Fungi</taxon>
        <taxon>Dikarya</taxon>
        <taxon>Ascomycota</taxon>
        <taxon>Saccharomycotina</taxon>
        <taxon>Pichiomycetes</taxon>
        <taxon>Pachysolenaceae</taxon>
        <taxon>Pachysolen</taxon>
    </lineage>
</organism>
<evidence type="ECO:0000256" key="6">
    <source>
        <dbReference type="ARBA" id="ARBA00023136"/>
    </source>
</evidence>
<feature type="transmembrane region" description="Helical" evidence="7">
    <location>
        <begin position="521"/>
        <end position="539"/>
    </location>
</feature>
<dbReference type="STRING" id="669874.A0A1E4TR09"/>
<feature type="chain" id="PRO_5013131107" description="ML-like domain-containing protein" evidence="8">
    <location>
        <begin position="16"/>
        <end position="655"/>
    </location>
</feature>
<evidence type="ECO:0000256" key="8">
    <source>
        <dbReference type="SAM" id="SignalP"/>
    </source>
</evidence>
<dbReference type="InterPro" id="IPR032800">
    <property type="entry name" value="TRP_N"/>
</dbReference>
<reference evidence="11" key="1">
    <citation type="submission" date="2016-05" db="EMBL/GenBank/DDBJ databases">
        <title>Comparative genomics of biotechnologically important yeasts.</title>
        <authorList>
            <consortium name="DOE Joint Genome Institute"/>
            <person name="Riley R."/>
            <person name="Haridas S."/>
            <person name="Wolfe K.H."/>
            <person name="Lopes M.R."/>
            <person name="Hittinger C.T."/>
            <person name="Goker M."/>
            <person name="Salamov A."/>
            <person name="Wisecaver J."/>
            <person name="Long T.M."/>
            <person name="Aerts A.L."/>
            <person name="Barry K."/>
            <person name="Choi C."/>
            <person name="Clum A."/>
            <person name="Coughlan A.Y."/>
            <person name="Deshpande S."/>
            <person name="Douglass A.P."/>
            <person name="Hanson S.J."/>
            <person name="Klenk H.-P."/>
            <person name="Labutti K."/>
            <person name="Lapidus A."/>
            <person name="Lindquist E."/>
            <person name="Lipzen A."/>
            <person name="Meier-Kolthoff J.P."/>
            <person name="Ohm R.A."/>
            <person name="Otillar R.P."/>
            <person name="Pangilinan J."/>
            <person name="Peng Y."/>
            <person name="Rokas A."/>
            <person name="Rosa C.A."/>
            <person name="Scheuner C."/>
            <person name="Sibirny A.A."/>
            <person name="Slot J.C."/>
            <person name="Stielow J.B."/>
            <person name="Sun H."/>
            <person name="Kurtzman C.P."/>
            <person name="Blackwell M."/>
            <person name="Grigoriev I.V."/>
            <person name="Jeffries T.W."/>
        </authorList>
    </citation>
    <scope>NUCLEOTIDE SEQUENCE [LARGE SCALE GENOMIC DNA]</scope>
    <source>
        <strain evidence="11">NRRL Y-2460</strain>
    </source>
</reference>
<feature type="domain" description="ML-like" evidence="9">
    <location>
        <begin position="17"/>
        <end position="157"/>
    </location>
</feature>
<evidence type="ECO:0000259" key="9">
    <source>
        <dbReference type="SMART" id="SM01320"/>
    </source>
</evidence>
<dbReference type="OrthoDB" id="5212126at2759"/>
<dbReference type="GO" id="GO:0055085">
    <property type="term" value="P:transmembrane transport"/>
    <property type="evidence" value="ECO:0007669"/>
    <property type="project" value="TreeGrafter"/>
</dbReference>
<feature type="non-terminal residue" evidence="10">
    <location>
        <position position="655"/>
    </location>
</feature>
<evidence type="ECO:0000256" key="5">
    <source>
        <dbReference type="ARBA" id="ARBA00022989"/>
    </source>
</evidence>
<evidence type="ECO:0000256" key="2">
    <source>
        <dbReference type="ARBA" id="ARBA00010642"/>
    </source>
</evidence>
<dbReference type="EMBL" id="KV454016">
    <property type="protein sequence ID" value="ODV94152.1"/>
    <property type="molecule type" value="Genomic_DNA"/>
</dbReference>
<name>A0A1E4TR09_PACTA</name>